<evidence type="ECO:0000259" key="1">
    <source>
        <dbReference type="Pfam" id="PF07238"/>
    </source>
</evidence>
<dbReference type="Pfam" id="PF07238">
    <property type="entry name" value="PilZ"/>
    <property type="match status" value="1"/>
</dbReference>
<dbReference type="STRING" id="398512.Bccel_5674"/>
<dbReference type="InterPro" id="IPR009875">
    <property type="entry name" value="PilZ_domain"/>
</dbReference>
<accession>A0A0L6JXC3</accession>
<name>A0A0L6JXC3_9FIRM</name>
<dbReference type="AlphaFoldDB" id="A0A0L6JXC3"/>
<dbReference type="Proteomes" id="UP000036923">
    <property type="component" value="Unassembled WGS sequence"/>
</dbReference>
<dbReference type="OrthoDB" id="1798767at2"/>
<dbReference type="EMBL" id="LGTC01000001">
    <property type="protein sequence ID" value="KNY30394.1"/>
    <property type="molecule type" value="Genomic_DNA"/>
</dbReference>
<dbReference type="Gene3D" id="2.40.10.220">
    <property type="entry name" value="predicted glycosyltransferase like domains"/>
    <property type="match status" value="1"/>
</dbReference>
<keyword evidence="3" id="KW-1185">Reference proteome</keyword>
<organism evidence="2 3">
    <name type="scientific">Pseudobacteroides cellulosolvens ATCC 35603 = DSM 2933</name>
    <dbReference type="NCBI Taxonomy" id="398512"/>
    <lineage>
        <taxon>Bacteria</taxon>
        <taxon>Bacillati</taxon>
        <taxon>Bacillota</taxon>
        <taxon>Clostridia</taxon>
        <taxon>Eubacteriales</taxon>
        <taxon>Oscillospiraceae</taxon>
        <taxon>Pseudobacteroides</taxon>
    </lineage>
</organism>
<evidence type="ECO:0000313" key="2">
    <source>
        <dbReference type="EMBL" id="KNY30394.1"/>
    </source>
</evidence>
<sequence>MFIKPGEIISISHHSINILRSEVVDVQDHESGGQVLAIHIMKEFADCMLFEGDTVAIAFRSGDNIYTTSCHIINIDIDKNVMQLVVENEEYVINHRAFERFPVSLYSSVVLRNSKSEFAAVVKNISFSGLLICSKMEIESKQNIDLKLYLSNIPVNLTAEVVWSMKNEYTFDYGLRIIHMEYSHQNVLRKYLENLKVNQEVIIQGG</sequence>
<evidence type="ECO:0000313" key="3">
    <source>
        <dbReference type="Proteomes" id="UP000036923"/>
    </source>
</evidence>
<proteinExistence type="predicted"/>
<feature type="domain" description="PilZ" evidence="1">
    <location>
        <begin position="95"/>
        <end position="193"/>
    </location>
</feature>
<protein>
    <submittedName>
        <fullName evidence="2">Type IV pilus assembly PilZ</fullName>
    </submittedName>
</protein>
<gene>
    <name evidence="2" type="ORF">Bccel_5674</name>
</gene>
<comment type="caution">
    <text evidence="2">The sequence shown here is derived from an EMBL/GenBank/DDBJ whole genome shotgun (WGS) entry which is preliminary data.</text>
</comment>
<reference evidence="3" key="1">
    <citation type="submission" date="2015-07" db="EMBL/GenBank/DDBJ databases">
        <title>Near-Complete Genome Sequence of the Cellulolytic Bacterium Bacteroides (Pseudobacteroides) cellulosolvens ATCC 35603.</title>
        <authorList>
            <person name="Dassa B."/>
            <person name="Utturkar S.M."/>
            <person name="Klingeman D.M."/>
            <person name="Hurt R.A."/>
            <person name="Keller M."/>
            <person name="Xu J."/>
            <person name="Reddy Y.H.K."/>
            <person name="Borovok I."/>
            <person name="Grinberg I.R."/>
            <person name="Lamed R."/>
            <person name="Zhivin O."/>
            <person name="Bayer E.A."/>
            <person name="Brown S.D."/>
        </authorList>
    </citation>
    <scope>NUCLEOTIDE SEQUENCE [LARGE SCALE GENOMIC DNA]</scope>
    <source>
        <strain evidence="3">DSM 2933</strain>
    </source>
</reference>
<dbReference type="RefSeq" id="WP_036940037.1">
    <property type="nucleotide sequence ID" value="NZ_JQKC01000010.1"/>
</dbReference>
<dbReference type="SUPFAM" id="SSF141371">
    <property type="entry name" value="PilZ domain-like"/>
    <property type="match status" value="1"/>
</dbReference>
<dbReference type="GO" id="GO:0035438">
    <property type="term" value="F:cyclic-di-GMP binding"/>
    <property type="evidence" value="ECO:0007669"/>
    <property type="project" value="InterPro"/>
</dbReference>